<evidence type="ECO:0000259" key="12">
    <source>
        <dbReference type="PROSITE" id="PS50011"/>
    </source>
</evidence>
<dbReference type="GO" id="GO:0005886">
    <property type="term" value="C:plasma membrane"/>
    <property type="evidence" value="ECO:0007669"/>
    <property type="project" value="TreeGrafter"/>
</dbReference>
<dbReference type="AlphaFoldDB" id="A0A4S4DBE1"/>
<comment type="caution">
    <text evidence="13">The sequence shown here is derived from an EMBL/GenBank/DDBJ whole genome shotgun (WGS) entry which is preliminary data.</text>
</comment>
<dbReference type="FunFam" id="1.10.510.10:FF:000060">
    <property type="entry name" value="G-type lectin S-receptor-like serine/threonine-protein kinase"/>
    <property type="match status" value="1"/>
</dbReference>
<keyword evidence="2" id="KW-0723">Serine/threonine-protein kinase</keyword>
<comment type="catalytic activity">
    <reaction evidence="10">
        <text>L-threonyl-[protein] + ATP = O-phospho-L-threonyl-[protein] + ADP + H(+)</text>
        <dbReference type="Rhea" id="RHEA:46608"/>
        <dbReference type="Rhea" id="RHEA-COMP:11060"/>
        <dbReference type="Rhea" id="RHEA-COMP:11605"/>
        <dbReference type="ChEBI" id="CHEBI:15378"/>
        <dbReference type="ChEBI" id="CHEBI:30013"/>
        <dbReference type="ChEBI" id="CHEBI:30616"/>
        <dbReference type="ChEBI" id="CHEBI:61977"/>
        <dbReference type="ChEBI" id="CHEBI:456216"/>
        <dbReference type="EC" id="2.7.11.1"/>
    </reaction>
</comment>
<dbReference type="Gene3D" id="1.10.510.10">
    <property type="entry name" value="Transferase(Phosphotransferase) domain 1"/>
    <property type="match status" value="1"/>
</dbReference>
<dbReference type="PROSITE" id="PS50011">
    <property type="entry name" value="PROTEIN_KINASE_DOM"/>
    <property type="match status" value="1"/>
</dbReference>
<reference evidence="13 14" key="1">
    <citation type="journal article" date="2018" name="Proc. Natl. Acad. Sci. U.S.A.">
        <title>Draft genome sequence of Camellia sinensis var. sinensis provides insights into the evolution of the tea genome and tea quality.</title>
        <authorList>
            <person name="Wei C."/>
            <person name="Yang H."/>
            <person name="Wang S."/>
            <person name="Zhao J."/>
            <person name="Liu C."/>
            <person name="Gao L."/>
            <person name="Xia E."/>
            <person name="Lu Y."/>
            <person name="Tai Y."/>
            <person name="She G."/>
            <person name="Sun J."/>
            <person name="Cao H."/>
            <person name="Tong W."/>
            <person name="Gao Q."/>
            <person name="Li Y."/>
            <person name="Deng W."/>
            <person name="Jiang X."/>
            <person name="Wang W."/>
            <person name="Chen Q."/>
            <person name="Zhang S."/>
            <person name="Li H."/>
            <person name="Wu J."/>
            <person name="Wang P."/>
            <person name="Li P."/>
            <person name="Shi C."/>
            <person name="Zheng F."/>
            <person name="Jian J."/>
            <person name="Huang B."/>
            <person name="Shan D."/>
            <person name="Shi M."/>
            <person name="Fang C."/>
            <person name="Yue Y."/>
            <person name="Li F."/>
            <person name="Li D."/>
            <person name="Wei S."/>
            <person name="Han B."/>
            <person name="Jiang C."/>
            <person name="Yin Y."/>
            <person name="Xia T."/>
            <person name="Zhang Z."/>
            <person name="Bennetzen J.L."/>
            <person name="Zhao S."/>
            <person name="Wan X."/>
        </authorList>
    </citation>
    <scope>NUCLEOTIDE SEQUENCE [LARGE SCALE GENOMIC DNA]</scope>
    <source>
        <strain evidence="14">cv. Shuchazao</strain>
        <tissue evidence="13">Leaf</tissue>
    </source>
</reference>
<evidence type="ECO:0000256" key="2">
    <source>
        <dbReference type="ARBA" id="ARBA00022527"/>
    </source>
</evidence>
<evidence type="ECO:0000256" key="9">
    <source>
        <dbReference type="ARBA" id="ARBA00023180"/>
    </source>
</evidence>
<name>A0A4S4DBE1_CAMSN</name>
<sequence>MLEGGQEIAVKLLSKYSKQGVDEFKNEVIFIAKLQHRNLVKLLGYCNQGEERMLIYEYMPNNTLDSFVFDQSRRMLLDWPKRFHIINGIARGLLYLHQDSRLRIIHRDLKGSNILLDHEMNPKISDFGLARSFGGNDAEANTKKVVGTYGYMSPEYAIEGLFSVKSDVFSFGVMVLETVSGKRNRGFYHPNHHLNLLGHAWILYKEGKATELIDAAIENSCNLHEVLCSIHLGLLCVQHRPEDRPNMSTVVLMLGGEGALTHQPKSPGFFTERNLLEEELSRSKNEPCSANMVTLTQLEPR</sequence>
<accession>A0A4S4DBE1</accession>
<evidence type="ECO:0000256" key="6">
    <source>
        <dbReference type="ARBA" id="ARBA00022777"/>
    </source>
</evidence>
<dbReference type="Gene3D" id="3.30.200.20">
    <property type="entry name" value="Phosphorylase Kinase, domain 1"/>
    <property type="match status" value="1"/>
</dbReference>
<dbReference type="GO" id="GO:0004674">
    <property type="term" value="F:protein serine/threonine kinase activity"/>
    <property type="evidence" value="ECO:0007669"/>
    <property type="project" value="UniProtKB-KW"/>
</dbReference>
<proteinExistence type="predicted"/>
<dbReference type="Pfam" id="PF07714">
    <property type="entry name" value="PK_Tyr_Ser-Thr"/>
    <property type="match status" value="1"/>
</dbReference>
<evidence type="ECO:0000313" key="13">
    <source>
        <dbReference type="EMBL" id="THF99871.1"/>
    </source>
</evidence>
<evidence type="ECO:0000256" key="8">
    <source>
        <dbReference type="ARBA" id="ARBA00023157"/>
    </source>
</evidence>
<keyword evidence="6" id="KW-0418">Kinase</keyword>
<dbReference type="InterPro" id="IPR000719">
    <property type="entry name" value="Prot_kinase_dom"/>
</dbReference>
<evidence type="ECO:0000313" key="14">
    <source>
        <dbReference type="Proteomes" id="UP000306102"/>
    </source>
</evidence>
<dbReference type="InterPro" id="IPR008271">
    <property type="entry name" value="Ser/Thr_kinase_AS"/>
</dbReference>
<dbReference type="InterPro" id="IPR011009">
    <property type="entry name" value="Kinase-like_dom_sf"/>
</dbReference>
<dbReference type="PANTHER" id="PTHR27002:SF851">
    <property type="entry name" value="G-TYPE LECTIN S-RECEPTOR-LIKE SERINE_THREONINE-PROTEIN KINASE SD1-1"/>
    <property type="match status" value="1"/>
</dbReference>
<dbReference type="FunFam" id="3.30.200.20:FF:000924">
    <property type="entry name" value="Uncharacterized protein"/>
    <property type="match status" value="1"/>
</dbReference>
<dbReference type="Proteomes" id="UP000306102">
    <property type="component" value="Unassembled WGS sequence"/>
</dbReference>
<dbReference type="EC" id="2.7.11.1" evidence="1"/>
<organism evidence="13 14">
    <name type="scientific">Camellia sinensis var. sinensis</name>
    <name type="common">China tea</name>
    <dbReference type="NCBI Taxonomy" id="542762"/>
    <lineage>
        <taxon>Eukaryota</taxon>
        <taxon>Viridiplantae</taxon>
        <taxon>Streptophyta</taxon>
        <taxon>Embryophyta</taxon>
        <taxon>Tracheophyta</taxon>
        <taxon>Spermatophyta</taxon>
        <taxon>Magnoliopsida</taxon>
        <taxon>eudicotyledons</taxon>
        <taxon>Gunneridae</taxon>
        <taxon>Pentapetalae</taxon>
        <taxon>asterids</taxon>
        <taxon>Ericales</taxon>
        <taxon>Theaceae</taxon>
        <taxon>Camellia</taxon>
    </lineage>
</organism>
<keyword evidence="14" id="KW-1185">Reference proteome</keyword>
<evidence type="ECO:0000256" key="5">
    <source>
        <dbReference type="ARBA" id="ARBA00022741"/>
    </source>
</evidence>
<evidence type="ECO:0000256" key="4">
    <source>
        <dbReference type="ARBA" id="ARBA00022729"/>
    </source>
</evidence>
<keyword evidence="5" id="KW-0547">Nucleotide-binding</keyword>
<dbReference type="PROSITE" id="PS00108">
    <property type="entry name" value="PROTEIN_KINASE_ST"/>
    <property type="match status" value="1"/>
</dbReference>
<feature type="domain" description="Protein kinase" evidence="12">
    <location>
        <begin position="1"/>
        <end position="260"/>
    </location>
</feature>
<comment type="catalytic activity">
    <reaction evidence="11">
        <text>L-seryl-[protein] + ATP = O-phospho-L-seryl-[protein] + ADP + H(+)</text>
        <dbReference type="Rhea" id="RHEA:17989"/>
        <dbReference type="Rhea" id="RHEA-COMP:9863"/>
        <dbReference type="Rhea" id="RHEA-COMP:11604"/>
        <dbReference type="ChEBI" id="CHEBI:15378"/>
        <dbReference type="ChEBI" id="CHEBI:29999"/>
        <dbReference type="ChEBI" id="CHEBI:30616"/>
        <dbReference type="ChEBI" id="CHEBI:83421"/>
        <dbReference type="ChEBI" id="CHEBI:456216"/>
        <dbReference type="EC" id="2.7.11.1"/>
    </reaction>
</comment>
<dbReference type="InterPro" id="IPR021820">
    <property type="entry name" value="S-locus_recpt_kinase_C"/>
</dbReference>
<keyword evidence="8" id="KW-1015">Disulfide bond</keyword>
<dbReference type="PANTHER" id="PTHR27002">
    <property type="entry name" value="RECEPTOR-LIKE SERINE/THREONINE-PROTEIN KINASE SD1-8"/>
    <property type="match status" value="1"/>
</dbReference>
<dbReference type="SUPFAM" id="SSF56112">
    <property type="entry name" value="Protein kinase-like (PK-like)"/>
    <property type="match status" value="1"/>
</dbReference>
<keyword evidence="3" id="KW-0808">Transferase</keyword>
<keyword evidence="9" id="KW-0325">Glycoprotein</keyword>
<evidence type="ECO:0000256" key="1">
    <source>
        <dbReference type="ARBA" id="ARBA00012513"/>
    </source>
</evidence>
<protein>
    <recommendedName>
        <fullName evidence="1">non-specific serine/threonine protein kinase</fullName>
        <ecNumber evidence="1">2.7.11.1</ecNumber>
    </recommendedName>
</protein>
<keyword evidence="7" id="KW-0067">ATP-binding</keyword>
<dbReference type="SMART" id="SM00220">
    <property type="entry name" value="S_TKc"/>
    <property type="match status" value="1"/>
</dbReference>
<dbReference type="InterPro" id="IPR001245">
    <property type="entry name" value="Ser-Thr/Tyr_kinase_cat_dom"/>
</dbReference>
<evidence type="ECO:0000256" key="11">
    <source>
        <dbReference type="ARBA" id="ARBA00048679"/>
    </source>
</evidence>
<dbReference type="Pfam" id="PF11883">
    <property type="entry name" value="DUF3403"/>
    <property type="match status" value="1"/>
</dbReference>
<evidence type="ECO:0000256" key="10">
    <source>
        <dbReference type="ARBA" id="ARBA00047899"/>
    </source>
</evidence>
<dbReference type="EMBL" id="SDRB02011834">
    <property type="protein sequence ID" value="THF99871.1"/>
    <property type="molecule type" value="Genomic_DNA"/>
</dbReference>
<dbReference type="GO" id="GO:0005524">
    <property type="term" value="F:ATP binding"/>
    <property type="evidence" value="ECO:0007669"/>
    <property type="project" value="UniProtKB-KW"/>
</dbReference>
<evidence type="ECO:0000256" key="3">
    <source>
        <dbReference type="ARBA" id="ARBA00022679"/>
    </source>
</evidence>
<evidence type="ECO:0000256" key="7">
    <source>
        <dbReference type="ARBA" id="ARBA00022840"/>
    </source>
</evidence>
<keyword evidence="4" id="KW-0732">Signal</keyword>
<gene>
    <name evidence="13" type="ORF">TEA_021101</name>
</gene>